<evidence type="ECO:0000259" key="2">
    <source>
        <dbReference type="PROSITE" id="PS50234"/>
    </source>
</evidence>
<feature type="compositionally biased region" description="Basic and acidic residues" evidence="1">
    <location>
        <begin position="397"/>
        <end position="406"/>
    </location>
</feature>
<name>A0A2T7NM79_POMCA</name>
<feature type="compositionally biased region" description="Basic and acidic residues" evidence="1">
    <location>
        <begin position="527"/>
        <end position="540"/>
    </location>
</feature>
<dbReference type="PANTHER" id="PTHR24020">
    <property type="entry name" value="COLLAGEN ALPHA"/>
    <property type="match status" value="1"/>
</dbReference>
<feature type="region of interest" description="Disordered" evidence="1">
    <location>
        <begin position="638"/>
        <end position="666"/>
    </location>
</feature>
<dbReference type="Proteomes" id="UP000245119">
    <property type="component" value="Linkage Group LG11"/>
</dbReference>
<reference evidence="3 4" key="1">
    <citation type="submission" date="2018-04" db="EMBL/GenBank/DDBJ databases">
        <title>The genome of golden apple snail Pomacea canaliculata provides insight into stress tolerance and invasive adaptation.</title>
        <authorList>
            <person name="Liu C."/>
            <person name="Liu B."/>
            <person name="Ren Y."/>
            <person name="Zhang Y."/>
            <person name="Wang H."/>
            <person name="Li S."/>
            <person name="Jiang F."/>
            <person name="Yin L."/>
            <person name="Zhang G."/>
            <person name="Qian W."/>
            <person name="Fan W."/>
        </authorList>
    </citation>
    <scope>NUCLEOTIDE SEQUENCE [LARGE SCALE GENOMIC DNA]</scope>
    <source>
        <strain evidence="3">SZHN2017</strain>
        <tissue evidence="3">Muscle</tissue>
    </source>
</reference>
<dbReference type="PROSITE" id="PS50234">
    <property type="entry name" value="VWFA"/>
    <property type="match status" value="1"/>
</dbReference>
<feature type="compositionally biased region" description="Polar residues" evidence="1">
    <location>
        <begin position="557"/>
        <end position="588"/>
    </location>
</feature>
<keyword evidence="4" id="KW-1185">Reference proteome</keyword>
<dbReference type="InterPro" id="IPR050525">
    <property type="entry name" value="ECM_Assembly_Org"/>
</dbReference>
<feature type="region of interest" description="Disordered" evidence="1">
    <location>
        <begin position="110"/>
        <end position="175"/>
    </location>
</feature>
<feature type="region of interest" description="Disordered" evidence="1">
    <location>
        <begin position="1"/>
        <end position="32"/>
    </location>
</feature>
<feature type="compositionally biased region" description="Low complexity" evidence="1">
    <location>
        <begin position="589"/>
        <end position="600"/>
    </location>
</feature>
<protein>
    <recommendedName>
        <fullName evidence="2">VWFA domain-containing protein</fullName>
    </recommendedName>
</protein>
<dbReference type="OrthoDB" id="5964156at2759"/>
<feature type="compositionally biased region" description="Basic residues" evidence="1">
    <location>
        <begin position="124"/>
        <end position="147"/>
    </location>
</feature>
<dbReference type="InterPro" id="IPR002035">
    <property type="entry name" value="VWF_A"/>
</dbReference>
<feature type="domain" description="VWFA" evidence="2">
    <location>
        <begin position="844"/>
        <end position="1026"/>
    </location>
</feature>
<feature type="compositionally biased region" description="Low complexity" evidence="1">
    <location>
        <begin position="647"/>
        <end position="661"/>
    </location>
</feature>
<feature type="compositionally biased region" description="Polar residues" evidence="1">
    <location>
        <begin position="441"/>
        <end position="451"/>
    </location>
</feature>
<sequence>MSSSQRDRRPTQDVVHQHQDENGGSHDGSHRMTTMLSSEVPHDISQNIPPGDFLMRSADLKTGSRNDEALKVTISSSLKGEDFTWIGDINDEPSAGLDIHNNHINKLMKTKGSQKQPLSSIDHRKSRVKARQRRETRRRQSRRHGSRGRQSSAAISSSQHINSLPHSASQIGPKLLPALPPGSLNVTLQKFGASVPPSQPVSAHFKSFSLFSSATSSDSKRSGRQKQRGISTPPSLGILTTTSPFEHHLHHQQLLLGQQRNISGDMAALTSHYGSLPLRHHNTSAQEPRHREENLHTKEQADVKINVQGRLQECQQCDLDLRMLRAAYKKNLETLKLVLMEAMDRFILDPSQLLTSALCDVLNIPSAHHSHRRSFTSTAGPLRPVYGPRRHSHGRHPHDNDEERHSAVSLASEDSRPGVSFTSESRPHANRGRSYREEASHLSQNARNSGASGIPAHWSRPGADVIDQQGSSRASSEAAEINVGSSHLRGNGQRGRYNEQDDWLTGRLDLDAKDNARTSSALISELSQDHATQKEIRESGSRSAVKTTESPRERNVVWSTTHDQSDYTSELTGRSRKSSFSDNSTRNTGVGQVGQVKGNQISSRGSGLSVKPGDPNTRAASLQDEGGLLGVAKISQDGWLPHSSRQPTASSDTLTSDPSTSNLRPLNDTRQHALAAQQNVTIPQSDKKTNGIRASVDGGHKSQEADLRTELETRGKNVTHNEGRRKERVMSEQERQFDEKQQREFWERWRQEQQEEERSRVNHPGALSCILGPWTSWAGPVGFGVIERRRSVVGGDEGCMTSEGDLVMRVDISVFNDKNTYYKTPEAVGKDFEADFTRSHEPRDLLLVLDASGSIEADDFRLMKEGVELMVDLFCGGFGPNAENNRLAVVVFASDIDVVYRFSDDQSPETIRNAISNMTQPNGNTCTGDALRFAHDVVYAPENGARADVVHDTLLVTDGHSNCGKVTVQEGANLLHNVSNVFALGVGVANDTAARWELNSVVSNRDPRHIFSLLRFQDFKGMLQSIQHRRGQDSCLPIYCDARLSLTCLSVSELGKGSADCYDNRWVGNTRIRKKDIR</sequence>
<proteinExistence type="predicted"/>
<feature type="region of interest" description="Disordered" evidence="1">
    <location>
        <begin position="523"/>
        <end position="621"/>
    </location>
</feature>
<evidence type="ECO:0000256" key="1">
    <source>
        <dbReference type="SAM" id="MobiDB-lite"/>
    </source>
</evidence>
<feature type="compositionally biased region" description="Basic and acidic residues" evidence="1">
    <location>
        <begin position="1"/>
        <end position="30"/>
    </location>
</feature>
<dbReference type="SUPFAM" id="SSF53300">
    <property type="entry name" value="vWA-like"/>
    <property type="match status" value="1"/>
</dbReference>
<dbReference type="CDD" id="cd00198">
    <property type="entry name" value="vWFA"/>
    <property type="match status" value="1"/>
</dbReference>
<feature type="compositionally biased region" description="Low complexity" evidence="1">
    <location>
        <begin position="148"/>
        <end position="163"/>
    </location>
</feature>
<dbReference type="Pfam" id="PF00092">
    <property type="entry name" value="VWA"/>
    <property type="match status" value="1"/>
</dbReference>
<dbReference type="Gene3D" id="3.40.50.410">
    <property type="entry name" value="von Willebrand factor, type A domain"/>
    <property type="match status" value="1"/>
</dbReference>
<dbReference type="PANTHER" id="PTHR24020:SF20">
    <property type="entry name" value="PH DOMAIN-CONTAINING PROTEIN"/>
    <property type="match status" value="1"/>
</dbReference>
<dbReference type="EMBL" id="PZQS01000011">
    <property type="protein sequence ID" value="PVD22275.1"/>
    <property type="molecule type" value="Genomic_DNA"/>
</dbReference>
<organism evidence="3 4">
    <name type="scientific">Pomacea canaliculata</name>
    <name type="common">Golden apple snail</name>
    <dbReference type="NCBI Taxonomy" id="400727"/>
    <lineage>
        <taxon>Eukaryota</taxon>
        <taxon>Metazoa</taxon>
        <taxon>Spiralia</taxon>
        <taxon>Lophotrochozoa</taxon>
        <taxon>Mollusca</taxon>
        <taxon>Gastropoda</taxon>
        <taxon>Caenogastropoda</taxon>
        <taxon>Architaenioglossa</taxon>
        <taxon>Ampullarioidea</taxon>
        <taxon>Ampullariidae</taxon>
        <taxon>Pomacea</taxon>
    </lineage>
</organism>
<feature type="compositionally biased region" description="Polar residues" evidence="1">
    <location>
        <begin position="228"/>
        <end position="241"/>
    </location>
</feature>
<feature type="region of interest" description="Disordered" evidence="1">
    <location>
        <begin position="678"/>
        <end position="705"/>
    </location>
</feature>
<feature type="region of interest" description="Disordered" evidence="1">
    <location>
        <begin position="369"/>
        <end position="500"/>
    </location>
</feature>
<comment type="caution">
    <text evidence="3">The sequence shown here is derived from an EMBL/GenBank/DDBJ whole genome shotgun (WGS) entry which is preliminary data.</text>
</comment>
<dbReference type="SMART" id="SM00327">
    <property type="entry name" value="VWA"/>
    <property type="match status" value="1"/>
</dbReference>
<dbReference type="InterPro" id="IPR036465">
    <property type="entry name" value="vWFA_dom_sf"/>
</dbReference>
<gene>
    <name evidence="3" type="ORF">C0Q70_18083</name>
</gene>
<evidence type="ECO:0000313" key="3">
    <source>
        <dbReference type="EMBL" id="PVD22275.1"/>
    </source>
</evidence>
<accession>A0A2T7NM79</accession>
<evidence type="ECO:0000313" key="4">
    <source>
        <dbReference type="Proteomes" id="UP000245119"/>
    </source>
</evidence>
<feature type="region of interest" description="Disordered" evidence="1">
    <location>
        <begin position="213"/>
        <end position="241"/>
    </location>
</feature>
<dbReference type="AlphaFoldDB" id="A0A2T7NM79"/>